<name>A0ABW6AT22_9BACT</name>
<dbReference type="RefSeq" id="WP_381507739.1">
    <property type="nucleotide sequence ID" value="NZ_JBHUOM010000036.1"/>
</dbReference>
<dbReference type="PANTHER" id="PTHR48111:SF40">
    <property type="entry name" value="PHOSPHATE REGULON TRANSCRIPTIONAL REGULATORY PROTEIN PHOB"/>
    <property type="match status" value="1"/>
</dbReference>
<keyword evidence="9" id="KW-1185">Reference proteome</keyword>
<dbReference type="InterPro" id="IPR039420">
    <property type="entry name" value="WalR-like"/>
</dbReference>
<comment type="caution">
    <text evidence="8">The sequence shown here is derived from an EMBL/GenBank/DDBJ whole genome shotgun (WGS) entry which is preliminary data.</text>
</comment>
<dbReference type="Gene3D" id="3.40.50.2300">
    <property type="match status" value="1"/>
</dbReference>
<evidence type="ECO:0000256" key="1">
    <source>
        <dbReference type="ARBA" id="ARBA00022553"/>
    </source>
</evidence>
<evidence type="ECO:0000259" key="6">
    <source>
        <dbReference type="PROSITE" id="PS50110"/>
    </source>
</evidence>
<evidence type="ECO:0000259" key="7">
    <source>
        <dbReference type="PROSITE" id="PS51755"/>
    </source>
</evidence>
<evidence type="ECO:0000256" key="3">
    <source>
        <dbReference type="ARBA" id="ARBA00023125"/>
    </source>
</evidence>
<feature type="modified residue" description="4-aspartylphosphate" evidence="4">
    <location>
        <position position="55"/>
    </location>
</feature>
<feature type="domain" description="Response regulatory" evidence="6">
    <location>
        <begin position="6"/>
        <end position="120"/>
    </location>
</feature>
<feature type="domain" description="OmpR/PhoB-type" evidence="7">
    <location>
        <begin position="131"/>
        <end position="229"/>
    </location>
</feature>
<evidence type="ECO:0000256" key="5">
    <source>
        <dbReference type="PROSITE-ProRule" id="PRU01091"/>
    </source>
</evidence>
<accession>A0ABW6AT22</accession>
<dbReference type="EMBL" id="JBHUOM010000036">
    <property type="protein sequence ID" value="MFD2937548.1"/>
    <property type="molecule type" value="Genomic_DNA"/>
</dbReference>
<evidence type="ECO:0000313" key="8">
    <source>
        <dbReference type="EMBL" id="MFD2937548.1"/>
    </source>
</evidence>
<dbReference type="SUPFAM" id="SSF46894">
    <property type="entry name" value="C-terminal effector domain of the bipartite response regulators"/>
    <property type="match status" value="1"/>
</dbReference>
<keyword evidence="2" id="KW-0902">Two-component regulatory system</keyword>
<dbReference type="Gene3D" id="6.10.250.690">
    <property type="match status" value="1"/>
</dbReference>
<keyword evidence="3 5" id="KW-0238">DNA-binding</keyword>
<evidence type="ECO:0000313" key="9">
    <source>
        <dbReference type="Proteomes" id="UP001597512"/>
    </source>
</evidence>
<dbReference type="Gene3D" id="1.10.10.10">
    <property type="entry name" value="Winged helix-like DNA-binding domain superfamily/Winged helix DNA-binding domain"/>
    <property type="match status" value="1"/>
</dbReference>
<dbReference type="Proteomes" id="UP001597512">
    <property type="component" value="Unassembled WGS sequence"/>
</dbReference>
<sequence length="229" mass="26280">MMESTHILLVEDEPFLAKVIKDSLEQRSYQVTQVGDGRNAFRLFGQETFSLCIVDVMLPQIDGFTLVKQIRSLNSQVPVLFLTARVADKDVIEGYSSGGNDYLKKPFSLDELFLRVNELLRRNINPVPAVETTLAIGQYQFVPHTQTLLFPNQKDIRLSHRETQLLQLLYGHRNQVLARKQVLLMLWGDDNIYNARTMDVFITKLRKHLKADCSIEIVNLRGVGYKLIC</sequence>
<proteinExistence type="predicted"/>
<feature type="DNA-binding region" description="OmpR/PhoB-type" evidence="5">
    <location>
        <begin position="131"/>
        <end position="229"/>
    </location>
</feature>
<dbReference type="InterPro" id="IPR011006">
    <property type="entry name" value="CheY-like_superfamily"/>
</dbReference>
<organism evidence="8 9">
    <name type="scientific">Spirosoma flavum</name>
    <dbReference type="NCBI Taxonomy" id="2048557"/>
    <lineage>
        <taxon>Bacteria</taxon>
        <taxon>Pseudomonadati</taxon>
        <taxon>Bacteroidota</taxon>
        <taxon>Cytophagia</taxon>
        <taxon>Cytophagales</taxon>
        <taxon>Cytophagaceae</taxon>
        <taxon>Spirosoma</taxon>
    </lineage>
</organism>
<evidence type="ECO:0000256" key="4">
    <source>
        <dbReference type="PROSITE-ProRule" id="PRU00169"/>
    </source>
</evidence>
<dbReference type="InterPro" id="IPR036388">
    <property type="entry name" value="WH-like_DNA-bd_sf"/>
</dbReference>
<dbReference type="CDD" id="cd00383">
    <property type="entry name" value="trans_reg_C"/>
    <property type="match status" value="1"/>
</dbReference>
<dbReference type="CDD" id="cd17574">
    <property type="entry name" value="REC_OmpR"/>
    <property type="match status" value="1"/>
</dbReference>
<gene>
    <name evidence="8" type="ORF">ACFS25_27495</name>
</gene>
<dbReference type="SUPFAM" id="SSF52172">
    <property type="entry name" value="CheY-like"/>
    <property type="match status" value="1"/>
</dbReference>
<dbReference type="InterPro" id="IPR001789">
    <property type="entry name" value="Sig_transdc_resp-reg_receiver"/>
</dbReference>
<keyword evidence="1 4" id="KW-0597">Phosphoprotein</keyword>
<dbReference type="InterPro" id="IPR016032">
    <property type="entry name" value="Sig_transdc_resp-reg_C-effctor"/>
</dbReference>
<evidence type="ECO:0000256" key="2">
    <source>
        <dbReference type="ARBA" id="ARBA00023012"/>
    </source>
</evidence>
<dbReference type="SMART" id="SM00448">
    <property type="entry name" value="REC"/>
    <property type="match status" value="1"/>
</dbReference>
<protein>
    <submittedName>
        <fullName evidence="8">Response regulator transcription factor</fullName>
    </submittedName>
</protein>
<dbReference type="PROSITE" id="PS50110">
    <property type="entry name" value="RESPONSE_REGULATORY"/>
    <property type="match status" value="1"/>
</dbReference>
<dbReference type="Pfam" id="PF00486">
    <property type="entry name" value="Trans_reg_C"/>
    <property type="match status" value="1"/>
</dbReference>
<reference evidence="9" key="1">
    <citation type="journal article" date="2019" name="Int. J. Syst. Evol. Microbiol.">
        <title>The Global Catalogue of Microorganisms (GCM) 10K type strain sequencing project: providing services to taxonomists for standard genome sequencing and annotation.</title>
        <authorList>
            <consortium name="The Broad Institute Genomics Platform"/>
            <consortium name="The Broad Institute Genome Sequencing Center for Infectious Disease"/>
            <person name="Wu L."/>
            <person name="Ma J."/>
        </authorList>
    </citation>
    <scope>NUCLEOTIDE SEQUENCE [LARGE SCALE GENOMIC DNA]</scope>
    <source>
        <strain evidence="9">KCTC 52490</strain>
    </source>
</reference>
<dbReference type="Pfam" id="PF00072">
    <property type="entry name" value="Response_reg"/>
    <property type="match status" value="1"/>
</dbReference>
<dbReference type="SMART" id="SM00862">
    <property type="entry name" value="Trans_reg_C"/>
    <property type="match status" value="1"/>
</dbReference>
<dbReference type="PANTHER" id="PTHR48111">
    <property type="entry name" value="REGULATOR OF RPOS"/>
    <property type="match status" value="1"/>
</dbReference>
<dbReference type="PROSITE" id="PS51755">
    <property type="entry name" value="OMPR_PHOB"/>
    <property type="match status" value="1"/>
</dbReference>
<dbReference type="InterPro" id="IPR001867">
    <property type="entry name" value="OmpR/PhoB-type_DNA-bd"/>
</dbReference>